<dbReference type="Pfam" id="PF10604">
    <property type="entry name" value="Polyketide_cyc2"/>
    <property type="match status" value="1"/>
</dbReference>
<dbReference type="Proteomes" id="UP000033572">
    <property type="component" value="Unassembled WGS sequence"/>
</dbReference>
<dbReference type="RefSeq" id="WP_045255524.1">
    <property type="nucleotide sequence ID" value="NZ_CP031425.1"/>
</dbReference>
<gene>
    <name evidence="1" type="ORF">RN50_03296</name>
</gene>
<name>A0A0F0KBE4_9MICO</name>
<dbReference type="Gene3D" id="3.30.530.20">
    <property type="match status" value="1"/>
</dbReference>
<reference evidence="1 2" key="1">
    <citation type="submission" date="2015-02" db="EMBL/GenBank/DDBJ databases">
        <title>Draft genome sequences of ten Microbacterium spp. with emphasis on heavy metal contaminated environments.</title>
        <authorList>
            <person name="Corretto E."/>
        </authorList>
    </citation>
    <scope>NUCLEOTIDE SEQUENCE [LARGE SCALE GENOMIC DNA]</scope>
    <source>
        <strain evidence="1 2">DSM 12966</strain>
    </source>
</reference>
<dbReference type="AlphaFoldDB" id="A0A0F0KBE4"/>
<proteinExistence type="predicted"/>
<evidence type="ECO:0000313" key="1">
    <source>
        <dbReference type="EMBL" id="KJL18188.1"/>
    </source>
</evidence>
<keyword evidence="2" id="KW-1185">Reference proteome</keyword>
<dbReference type="GeneID" id="94443883"/>
<dbReference type="SUPFAM" id="SSF55961">
    <property type="entry name" value="Bet v1-like"/>
    <property type="match status" value="1"/>
</dbReference>
<sequence>MPVVSAEAVVPVDPATAFAVSQLTGAVRRRWDPFISEQHFLDGADVAAKGVRTFTRQRFGLSMVSRYVSYAPPTNVGMVMERGPWFFAKLGGGWRFTEVPEGTLAVWKYNFSCRPGWLAPLAEWIGVRVLGAEIRRRLDGFVDGCSDPEVLAAVSP</sequence>
<protein>
    <submittedName>
        <fullName evidence="1">Polyketide cyclase / dehydrase and lipid transport</fullName>
    </submittedName>
</protein>
<dbReference type="KEGG" id="mfol:DXT68_05725"/>
<dbReference type="EMBL" id="JYIU01000046">
    <property type="protein sequence ID" value="KJL18188.1"/>
    <property type="molecule type" value="Genomic_DNA"/>
</dbReference>
<organism evidence="1 2">
    <name type="scientific">Microbacterium foliorum</name>
    <dbReference type="NCBI Taxonomy" id="104336"/>
    <lineage>
        <taxon>Bacteria</taxon>
        <taxon>Bacillati</taxon>
        <taxon>Actinomycetota</taxon>
        <taxon>Actinomycetes</taxon>
        <taxon>Micrococcales</taxon>
        <taxon>Microbacteriaceae</taxon>
        <taxon>Microbacterium</taxon>
    </lineage>
</organism>
<evidence type="ECO:0000313" key="2">
    <source>
        <dbReference type="Proteomes" id="UP000033572"/>
    </source>
</evidence>
<dbReference type="InterPro" id="IPR019587">
    <property type="entry name" value="Polyketide_cyclase/dehydratase"/>
</dbReference>
<comment type="caution">
    <text evidence="1">The sequence shown here is derived from an EMBL/GenBank/DDBJ whole genome shotgun (WGS) entry which is preliminary data.</text>
</comment>
<accession>A0A0F0KBE4</accession>
<dbReference type="InterPro" id="IPR023393">
    <property type="entry name" value="START-like_dom_sf"/>
</dbReference>
<dbReference type="PATRIC" id="fig|104336.4.peg.3335"/>